<proteinExistence type="predicted"/>
<accession>A0A7L7YRW5</accession>
<feature type="transmembrane region" description="Helical" evidence="2">
    <location>
        <begin position="60"/>
        <end position="84"/>
    </location>
</feature>
<keyword evidence="2" id="KW-0472">Membrane</keyword>
<reference evidence="3 4" key="1">
    <citation type="submission" date="2020-09" db="EMBL/GenBank/DDBJ databases">
        <title>An Earliest Endosymbiont, Wolbachia massiliensis sp. nov., Strain PL13 From the Bed Bug (Cimex hemipterius), Type strain of a New supergroup T.</title>
        <authorList>
            <person name="Laidoudi Y."/>
            <person name="Levasseur A."/>
            <person name="Medkour H."/>
            <person name="Maaloum M."/>
            <person name="BenKhedher M."/>
            <person name="Sambou M."/>
            <person name="Bassene H."/>
            <person name="Davoust B."/>
            <person name="Fenollar F."/>
            <person name="Raoult D."/>
            <person name="Mediannikov O."/>
        </authorList>
    </citation>
    <scope>NUCLEOTIDE SEQUENCE [LARGE SCALE GENOMIC DNA]</scope>
    <source>
        <strain evidence="3 4">PL13</strain>
    </source>
</reference>
<gene>
    <name evidence="3" type="ORF">ID128_04450</name>
</gene>
<feature type="region of interest" description="Disordered" evidence="1">
    <location>
        <begin position="257"/>
        <end position="277"/>
    </location>
</feature>
<organism evidence="3 4">
    <name type="scientific">Candidatus Wolbachia massiliensis</name>
    <dbReference type="NCBI Taxonomy" id="1845000"/>
    <lineage>
        <taxon>Bacteria</taxon>
        <taxon>Pseudomonadati</taxon>
        <taxon>Pseudomonadota</taxon>
        <taxon>Alphaproteobacteria</taxon>
        <taxon>Rickettsiales</taxon>
        <taxon>Anaplasmataceae</taxon>
        <taxon>Wolbachieae</taxon>
        <taxon>Wolbachia</taxon>
    </lineage>
</organism>
<evidence type="ECO:0000256" key="2">
    <source>
        <dbReference type="SAM" id="Phobius"/>
    </source>
</evidence>
<evidence type="ECO:0000313" key="3">
    <source>
        <dbReference type="EMBL" id="QOD38051.1"/>
    </source>
</evidence>
<dbReference type="AlphaFoldDB" id="A0A7L7YRW5"/>
<keyword evidence="2" id="KW-1133">Transmembrane helix</keyword>
<protein>
    <submittedName>
        <fullName evidence="3">Uncharacterized protein</fullName>
    </submittedName>
</protein>
<keyword evidence="2" id="KW-0812">Transmembrane</keyword>
<feature type="transmembrane region" description="Helical" evidence="2">
    <location>
        <begin position="224"/>
        <end position="241"/>
    </location>
</feature>
<name>A0A7L7YRW5_9RICK</name>
<dbReference type="RefSeq" id="WP_191110873.1">
    <property type="nucleotide sequence ID" value="NZ_CP061738.1"/>
</dbReference>
<dbReference type="KEGG" id="wms:ID128_04450"/>
<dbReference type="Proteomes" id="UP000516514">
    <property type="component" value="Chromosome"/>
</dbReference>
<feature type="transmembrane region" description="Helical" evidence="2">
    <location>
        <begin position="187"/>
        <end position="204"/>
    </location>
</feature>
<feature type="transmembrane region" description="Helical" evidence="2">
    <location>
        <begin position="130"/>
        <end position="154"/>
    </location>
</feature>
<keyword evidence="4" id="KW-1185">Reference proteome</keyword>
<sequence length="277" mass="31620">MLKKKSDTLAQKVRTAYRHDFRKIVCITTSLTALLCKISLQFCCEFIDNNRSNIYFIRDIARWVKSPMSILYIAYSAFILYDLIKDYRDPKGKKELVKIVGKSASLVSSIIETLMILKIIQLLTKNNADVISSIYLTSTILFLFISEPISYYYTCKKYQEAHKKCQDTKDTNELAECEKELAKCKKALVISTLTLSLGLLNFVLRRIEIATIPINLGNGVIYNFNLSVTVSIIYSAVFLFVQLDKLFNQPVNGDPPSQLDGTYHDHNHDQNGQVMEV</sequence>
<dbReference type="EMBL" id="CP061738">
    <property type="protein sequence ID" value="QOD38051.1"/>
    <property type="molecule type" value="Genomic_DNA"/>
</dbReference>
<evidence type="ECO:0000313" key="4">
    <source>
        <dbReference type="Proteomes" id="UP000516514"/>
    </source>
</evidence>
<evidence type="ECO:0000256" key="1">
    <source>
        <dbReference type="SAM" id="MobiDB-lite"/>
    </source>
</evidence>